<dbReference type="InterPro" id="IPR036291">
    <property type="entry name" value="NAD(P)-bd_dom_sf"/>
</dbReference>
<dbReference type="Gene3D" id="3.40.50.720">
    <property type="entry name" value="NAD(P)-binding Rossmann-like Domain"/>
    <property type="match status" value="1"/>
</dbReference>
<dbReference type="CDD" id="cd05246">
    <property type="entry name" value="dTDP_GD_SDR_e"/>
    <property type="match status" value="1"/>
</dbReference>
<evidence type="ECO:0000256" key="6">
    <source>
        <dbReference type="ARBA" id="ARBA00023239"/>
    </source>
</evidence>
<organism evidence="9 10">
    <name type="scientific">Prosthecobacter dejongeii</name>
    <dbReference type="NCBI Taxonomy" id="48465"/>
    <lineage>
        <taxon>Bacteria</taxon>
        <taxon>Pseudomonadati</taxon>
        <taxon>Verrucomicrobiota</taxon>
        <taxon>Verrucomicrobiia</taxon>
        <taxon>Verrucomicrobiales</taxon>
        <taxon>Verrucomicrobiaceae</taxon>
        <taxon>Prosthecobacter</taxon>
    </lineage>
</organism>
<comment type="similarity">
    <text evidence="3 7">Belongs to the NAD(P)-dependent epimerase/dehydratase family. dTDP-glucose dehydratase subfamily.</text>
</comment>
<dbReference type="Pfam" id="PF16363">
    <property type="entry name" value="GDP_Man_Dehyd"/>
    <property type="match status" value="1"/>
</dbReference>
<dbReference type="SUPFAM" id="SSF51735">
    <property type="entry name" value="NAD(P)-binding Rossmann-fold domains"/>
    <property type="match status" value="1"/>
</dbReference>
<comment type="cofactor">
    <cofactor evidence="2 7">
        <name>NAD(+)</name>
        <dbReference type="ChEBI" id="CHEBI:57540"/>
    </cofactor>
</comment>
<comment type="catalytic activity">
    <reaction evidence="1 7">
        <text>dTDP-alpha-D-glucose = dTDP-4-dehydro-6-deoxy-alpha-D-glucose + H2O</text>
        <dbReference type="Rhea" id="RHEA:17221"/>
        <dbReference type="ChEBI" id="CHEBI:15377"/>
        <dbReference type="ChEBI" id="CHEBI:57477"/>
        <dbReference type="ChEBI" id="CHEBI:57649"/>
        <dbReference type="EC" id="4.2.1.46"/>
    </reaction>
</comment>
<protein>
    <recommendedName>
        <fullName evidence="4 7">dTDP-glucose 4,6-dehydratase</fullName>
        <ecNumber evidence="4 7">4.2.1.46</ecNumber>
    </recommendedName>
</protein>
<keyword evidence="10" id="KW-1185">Reference proteome</keyword>
<sequence length="348" mass="39190">MNLLVTGGAGFIGSHLIRFLIGLPSIDRLVNLDALTYAGRLENLVGIHGQHPRYAFEQVDLRHAAEVHRVVQAHDITHVIHLAAESHVDRSIEKAGVFMETNVLGTLHLLEACRLHWRDSKNHKWVHVSTDEVFGSLGREDDAFDESSSYHPNSPYSASKAASDHLVRAWHHTHGLPTIVTNASNNYGPFQFPEKLIPMTILKVLSGEEIPLYGAGENVRDWLHVEDHCAALWTVLEKARIGETYCIGAGQERRNVDLMKEVCEILDEERANLVPSLSKAVPAASLITPVRDRPGHDFRYAINSDKIRKELGWQAEKNLHQGLRDTVRWYLRNLDWLATASGRKLWTS</sequence>
<evidence type="ECO:0000313" key="10">
    <source>
        <dbReference type="Proteomes" id="UP000534294"/>
    </source>
</evidence>
<dbReference type="EC" id="4.2.1.46" evidence="4 7"/>
<dbReference type="Gene3D" id="3.90.25.10">
    <property type="entry name" value="UDP-galactose 4-epimerase, domain 1"/>
    <property type="match status" value="1"/>
</dbReference>
<dbReference type="GO" id="GO:0008460">
    <property type="term" value="F:dTDP-glucose 4,6-dehydratase activity"/>
    <property type="evidence" value="ECO:0007669"/>
    <property type="project" value="UniProtKB-EC"/>
</dbReference>
<comment type="caution">
    <text evidence="9">The sequence shown here is derived from an EMBL/GenBank/DDBJ whole genome shotgun (WGS) entry which is preliminary data.</text>
</comment>
<gene>
    <name evidence="9" type="ORF">HNQ64_003890</name>
</gene>
<proteinExistence type="inferred from homology"/>
<accession>A0A7W7YP90</accession>
<feature type="domain" description="NAD(P)-binding" evidence="8">
    <location>
        <begin position="4"/>
        <end position="326"/>
    </location>
</feature>
<evidence type="ECO:0000256" key="5">
    <source>
        <dbReference type="ARBA" id="ARBA00023027"/>
    </source>
</evidence>
<keyword evidence="6 7" id="KW-0456">Lyase</keyword>
<evidence type="ECO:0000256" key="4">
    <source>
        <dbReference type="ARBA" id="ARBA00011990"/>
    </source>
</evidence>
<evidence type="ECO:0000256" key="3">
    <source>
        <dbReference type="ARBA" id="ARBA00008178"/>
    </source>
</evidence>
<evidence type="ECO:0000256" key="2">
    <source>
        <dbReference type="ARBA" id="ARBA00001911"/>
    </source>
</evidence>
<name>A0A7W7YP90_9BACT</name>
<dbReference type="InterPro" id="IPR016040">
    <property type="entry name" value="NAD(P)-bd_dom"/>
</dbReference>
<dbReference type="RefSeq" id="WP_184211561.1">
    <property type="nucleotide sequence ID" value="NZ_JACHIF010000009.1"/>
</dbReference>
<dbReference type="AlphaFoldDB" id="A0A7W7YP90"/>
<dbReference type="InterPro" id="IPR005888">
    <property type="entry name" value="dTDP_Gluc_deHydtase"/>
</dbReference>
<keyword evidence="5" id="KW-0520">NAD</keyword>
<dbReference type="GO" id="GO:0009225">
    <property type="term" value="P:nucleotide-sugar metabolic process"/>
    <property type="evidence" value="ECO:0007669"/>
    <property type="project" value="InterPro"/>
</dbReference>
<evidence type="ECO:0000256" key="7">
    <source>
        <dbReference type="RuleBase" id="RU004473"/>
    </source>
</evidence>
<dbReference type="PANTHER" id="PTHR43000">
    <property type="entry name" value="DTDP-D-GLUCOSE 4,6-DEHYDRATASE-RELATED"/>
    <property type="match status" value="1"/>
</dbReference>
<reference evidence="9 10" key="1">
    <citation type="submission" date="2020-08" db="EMBL/GenBank/DDBJ databases">
        <title>Genomic Encyclopedia of Type Strains, Phase IV (KMG-IV): sequencing the most valuable type-strain genomes for metagenomic binning, comparative biology and taxonomic classification.</title>
        <authorList>
            <person name="Goeker M."/>
        </authorList>
    </citation>
    <scope>NUCLEOTIDE SEQUENCE [LARGE SCALE GENOMIC DNA]</scope>
    <source>
        <strain evidence="9 10">DSM 12251</strain>
    </source>
</reference>
<evidence type="ECO:0000259" key="8">
    <source>
        <dbReference type="Pfam" id="PF16363"/>
    </source>
</evidence>
<evidence type="ECO:0000256" key="1">
    <source>
        <dbReference type="ARBA" id="ARBA00001539"/>
    </source>
</evidence>
<dbReference type="Proteomes" id="UP000534294">
    <property type="component" value="Unassembled WGS sequence"/>
</dbReference>
<dbReference type="NCBIfam" id="TIGR01181">
    <property type="entry name" value="dTDP_gluc_dehyt"/>
    <property type="match status" value="1"/>
</dbReference>
<dbReference type="EMBL" id="JACHIF010000009">
    <property type="protein sequence ID" value="MBB5039615.1"/>
    <property type="molecule type" value="Genomic_DNA"/>
</dbReference>
<evidence type="ECO:0000313" key="9">
    <source>
        <dbReference type="EMBL" id="MBB5039615.1"/>
    </source>
</evidence>